<organism evidence="5 7">
    <name type="scientific">Helicobacter muridarum</name>
    <dbReference type="NCBI Taxonomy" id="216"/>
    <lineage>
        <taxon>Bacteria</taxon>
        <taxon>Pseudomonadati</taxon>
        <taxon>Campylobacterota</taxon>
        <taxon>Epsilonproteobacteria</taxon>
        <taxon>Campylobacterales</taxon>
        <taxon>Helicobacteraceae</taxon>
        <taxon>Helicobacter</taxon>
    </lineage>
</organism>
<evidence type="ECO:0000256" key="1">
    <source>
        <dbReference type="ARBA" id="ARBA00006594"/>
    </source>
</evidence>
<dbReference type="GO" id="GO:0032259">
    <property type="term" value="P:methylation"/>
    <property type="evidence" value="ECO:0007669"/>
    <property type="project" value="UniProtKB-KW"/>
</dbReference>
<evidence type="ECO:0000313" key="6">
    <source>
        <dbReference type="EMBL" id="TLE00242.1"/>
    </source>
</evidence>
<dbReference type="InterPro" id="IPR029063">
    <property type="entry name" value="SAM-dependent_MTases_sf"/>
</dbReference>
<proteinExistence type="inferred from homology"/>
<dbReference type="InterPro" id="IPR002052">
    <property type="entry name" value="DNA_methylase_N6_adenine_CS"/>
</dbReference>
<evidence type="ECO:0000313" key="5">
    <source>
        <dbReference type="EMBL" id="STQ85734.1"/>
    </source>
</evidence>
<reference evidence="6" key="1">
    <citation type="journal article" date="2014" name="Genome Announc.">
        <title>Draft genome sequences of eight enterohepatic helicobacter species isolated from both laboratory and wild rodents.</title>
        <authorList>
            <person name="Sheh A."/>
            <person name="Shen Z."/>
            <person name="Fox J.G."/>
        </authorList>
    </citation>
    <scope>NUCLEOTIDE SEQUENCE [LARGE SCALE GENOMIC DNA]</scope>
    <source>
        <strain evidence="6">ST1</strain>
    </source>
</reference>
<evidence type="ECO:0000259" key="4">
    <source>
        <dbReference type="Pfam" id="PF01555"/>
    </source>
</evidence>
<dbReference type="Proteomes" id="UP000029922">
    <property type="component" value="Unassembled WGS sequence"/>
</dbReference>
<dbReference type="RefSeq" id="WP_034557875.1">
    <property type="nucleotide sequence ID" value="NZ_FZML01000004.1"/>
</dbReference>
<dbReference type="Proteomes" id="UP000255139">
    <property type="component" value="Unassembled WGS sequence"/>
</dbReference>
<dbReference type="GO" id="GO:0003677">
    <property type="term" value="F:DNA binding"/>
    <property type="evidence" value="ECO:0007669"/>
    <property type="project" value="InterPro"/>
</dbReference>
<dbReference type="PROSITE" id="PS00092">
    <property type="entry name" value="N6_MTASE"/>
    <property type="match status" value="1"/>
</dbReference>
<accession>A0A099TX44</accession>
<dbReference type="EMBL" id="UGJE01000002">
    <property type="protein sequence ID" value="STQ85734.1"/>
    <property type="molecule type" value="Genomic_DNA"/>
</dbReference>
<keyword evidence="2 5" id="KW-0489">Methyltransferase</keyword>
<dbReference type="Gene3D" id="3.40.50.150">
    <property type="entry name" value="Vaccinia Virus protein VP39"/>
    <property type="match status" value="2"/>
</dbReference>
<evidence type="ECO:0000313" key="7">
    <source>
        <dbReference type="Proteomes" id="UP000255139"/>
    </source>
</evidence>
<gene>
    <name evidence="6" type="ORF">LS73_005430</name>
    <name evidence="5" type="ORF">NCTC12714_00522</name>
</gene>
<dbReference type="GO" id="GO:0009007">
    <property type="term" value="F:site-specific DNA-methyltransferase (adenine-specific) activity"/>
    <property type="evidence" value="ECO:0007669"/>
    <property type="project" value="UniProtKB-EC"/>
</dbReference>
<dbReference type="GO" id="GO:0008170">
    <property type="term" value="F:N-methyltransferase activity"/>
    <property type="evidence" value="ECO:0007669"/>
    <property type="project" value="InterPro"/>
</dbReference>
<keyword evidence="7" id="KW-1185">Reference proteome</keyword>
<dbReference type="EC" id="2.1.1.72" evidence="5"/>
<keyword evidence="3 5" id="KW-0808">Transferase</keyword>
<feature type="domain" description="DNA methylase N-4/N-6" evidence="4">
    <location>
        <begin position="209"/>
        <end position="297"/>
    </location>
</feature>
<sequence>MNTFDFQALDNEDFKEDSVRELLIAPLLKELGFVLRDSKESSNKSKEINKDSKLEMALSLKLTSPTITGSNEKITFTRFPDYVLYVDSKPHCVLDAKAPKVEIGTQSKAERQAFYYAINPQIKAPFYALCNGKFFNLFETNGQNLLKEFSCKELFNSLNCHSERSEESKKDISLTLNRTKGVAQDNNDFLLLKQYLTTPIESLRQTLAQDSKTPKKPDSWYLSRELPKAIVNPKKQSKARYFGCTAYFTRQSWDIVEQNIKNFTDKGDVVLDSFGGSGVTAIEAMMNGRIGIHTDLNPLSIFMTKALSAQVDLSALYELSEAILSEFESIKPKNEKEARQILKNAKYYPNALDSEFGEIATQKQQDSTLWIPQDEILPKGSDVDSVLKLFSKKQLAELALLRKLIFKHTAPSRSKEQRIIKRNMRYALMLGFRNMITQCNLTYHISSHKGLTGKAGNSAAFLYYRYRIAKNPTFVDTAESFRGKIQRVIKGKQELESAPNDLFYQSYFYPLANVIKDFNGALLKQRNNLDKTDSLLNKTNGEKIFQADATDLKEIESLSIDFIYTDPPYGAKIPYLDLSTMWNVWLDLPVDSSLKEKECIEKGSFEKSREEYHALMKKSLKEMYRVLKWNRWLAFVFQHQDPQLWQILVEEAQNIGFEYVGSIRQDNGQTTFKKRQFKASVLSGQLIIYFKKVQSPKALIKEHLDDDITALVLNHAEALIARDDGATLEEIHAEITIKGLELGFLHQLGKDYADLTPLINANFDLDEVSGKYHIKKGQKFKSHAIPLERRTKYFLLSYLRGAKRQGKKAYFDDICLSVIPLLKNGVSPSKELIKEILESIAIPMHKSGEWVLKGEDIGLFSKEDLL</sequence>
<dbReference type="STRING" id="216.LS73_04555"/>
<evidence type="ECO:0000256" key="3">
    <source>
        <dbReference type="ARBA" id="ARBA00022679"/>
    </source>
</evidence>
<feature type="domain" description="DNA methylase N-4/N-6" evidence="4">
    <location>
        <begin position="560"/>
        <end position="680"/>
    </location>
</feature>
<dbReference type="SUPFAM" id="SSF53335">
    <property type="entry name" value="S-adenosyl-L-methionine-dependent methyltransferases"/>
    <property type="match status" value="2"/>
</dbReference>
<dbReference type="OrthoDB" id="3197274at2"/>
<comment type="similarity">
    <text evidence="1">Belongs to the N(4)/N(6)-methyltransferase family.</text>
</comment>
<name>A0A099TX44_9HELI</name>
<dbReference type="Gene3D" id="3.90.1570.30">
    <property type="match status" value="1"/>
</dbReference>
<protein>
    <submittedName>
        <fullName evidence="6">DNA methylase</fullName>
    </submittedName>
    <submittedName>
        <fullName evidence="5">Type II R/M system</fullName>
        <ecNumber evidence="5">2.1.1.72</ecNumber>
    </submittedName>
</protein>
<dbReference type="InterPro" id="IPR002941">
    <property type="entry name" value="DNA_methylase_N4/N6"/>
</dbReference>
<dbReference type="EMBL" id="JRPD02000009">
    <property type="protein sequence ID" value="TLE00242.1"/>
    <property type="molecule type" value="Genomic_DNA"/>
</dbReference>
<evidence type="ECO:0000256" key="2">
    <source>
        <dbReference type="ARBA" id="ARBA00022603"/>
    </source>
</evidence>
<dbReference type="AlphaFoldDB" id="A0A099TX44"/>
<dbReference type="Pfam" id="PF01555">
    <property type="entry name" value="N6_N4_Mtase"/>
    <property type="match status" value="2"/>
</dbReference>
<reference evidence="5 7" key="2">
    <citation type="submission" date="2018-06" db="EMBL/GenBank/DDBJ databases">
        <authorList>
            <consortium name="Pathogen Informatics"/>
            <person name="Doyle S."/>
        </authorList>
    </citation>
    <scope>NUCLEOTIDE SEQUENCE [LARGE SCALE GENOMIC DNA]</scope>
    <source>
        <strain evidence="5 7">NCTC12714</strain>
    </source>
</reference>